<accession>A0A0F7L5W9</accession>
<protein>
    <submittedName>
        <fullName evidence="1">Uncharacterized protein</fullName>
    </submittedName>
</protein>
<dbReference type="EMBL" id="KR029600">
    <property type="protein sequence ID" value="AKH47924.1"/>
    <property type="molecule type" value="Genomic_DNA"/>
</dbReference>
<proteinExistence type="predicted"/>
<sequence length="55" mass="6328">MLLRQVRDLGKPSSLLKVIPCVQKPLLYSFFFSPPLIKVFLLSNQPPQKETDLDK</sequence>
<evidence type="ECO:0000313" key="1">
    <source>
        <dbReference type="EMBL" id="AKH47924.1"/>
    </source>
</evidence>
<name>A0A0F7L5W9_9VIRU</name>
<reference evidence="1" key="2">
    <citation type="submission" date="2015-03" db="EMBL/GenBank/DDBJ databases">
        <authorList>
            <person name="Chow C.-E.T."/>
            <person name="Winget D.M."/>
            <person name="White R.A.III."/>
            <person name="Hallam S.J."/>
            <person name="Suttle C.A."/>
        </authorList>
    </citation>
    <scope>NUCLEOTIDE SEQUENCE</scope>
    <source>
        <strain evidence="1">Oxic1_5</strain>
    </source>
</reference>
<reference evidence="1" key="1">
    <citation type="journal article" date="2015" name="Front. Microbiol.">
        <title>Combining genomic sequencing methods to explore viral diversity and reveal potential virus-host interactions.</title>
        <authorList>
            <person name="Chow C.E."/>
            <person name="Winget D.M."/>
            <person name="White R.A.III."/>
            <person name="Hallam S.J."/>
            <person name="Suttle C.A."/>
        </authorList>
    </citation>
    <scope>NUCLEOTIDE SEQUENCE</scope>
    <source>
        <strain evidence="1">Oxic1_5</strain>
    </source>
</reference>
<organism evidence="1">
    <name type="scientific">uncultured marine virus</name>
    <dbReference type="NCBI Taxonomy" id="186617"/>
    <lineage>
        <taxon>Viruses</taxon>
        <taxon>environmental samples</taxon>
    </lineage>
</organism>